<dbReference type="Pfam" id="PF00149">
    <property type="entry name" value="Metallophos"/>
    <property type="match status" value="1"/>
</dbReference>
<dbReference type="Gene3D" id="3.60.21.10">
    <property type="match status" value="1"/>
</dbReference>
<evidence type="ECO:0000313" key="2">
    <source>
        <dbReference type="EMBL" id="SEJ01013.1"/>
    </source>
</evidence>
<dbReference type="PANTHER" id="PTHR42850:SF4">
    <property type="entry name" value="ZINC-DEPENDENT ENDOPOLYPHOSPHATASE"/>
    <property type="match status" value="1"/>
</dbReference>
<evidence type="ECO:0000259" key="1">
    <source>
        <dbReference type="Pfam" id="PF00149"/>
    </source>
</evidence>
<dbReference type="SUPFAM" id="SSF56300">
    <property type="entry name" value="Metallo-dependent phosphatases"/>
    <property type="match status" value="1"/>
</dbReference>
<keyword evidence="3" id="KW-1185">Reference proteome</keyword>
<dbReference type="InterPro" id="IPR029052">
    <property type="entry name" value="Metallo-depent_PP-like"/>
</dbReference>
<evidence type="ECO:0000313" key="3">
    <source>
        <dbReference type="Proteomes" id="UP000199702"/>
    </source>
</evidence>
<dbReference type="Proteomes" id="UP000199702">
    <property type="component" value="Unassembled WGS sequence"/>
</dbReference>
<dbReference type="InterPro" id="IPR050126">
    <property type="entry name" value="Ap4A_hydrolase"/>
</dbReference>
<dbReference type="RefSeq" id="WP_091312920.1">
    <property type="nucleotide sequence ID" value="NZ_CBCSJU010000006.1"/>
</dbReference>
<name>A0A1H6V8U0_9FLAO</name>
<reference evidence="3" key="1">
    <citation type="submission" date="2016-10" db="EMBL/GenBank/DDBJ databases">
        <authorList>
            <person name="Varghese N."/>
            <person name="Submissions S."/>
        </authorList>
    </citation>
    <scope>NUCLEOTIDE SEQUENCE [LARGE SCALE GENOMIC DNA]</scope>
    <source>
        <strain evidence="3">DSM 17934</strain>
    </source>
</reference>
<gene>
    <name evidence="2" type="ORF">SAMN05660918_2140</name>
</gene>
<dbReference type="PANTHER" id="PTHR42850">
    <property type="entry name" value="METALLOPHOSPHOESTERASE"/>
    <property type="match status" value="1"/>
</dbReference>
<dbReference type="GO" id="GO:0110154">
    <property type="term" value="P:RNA decapping"/>
    <property type="evidence" value="ECO:0007669"/>
    <property type="project" value="TreeGrafter"/>
</dbReference>
<dbReference type="CDD" id="cd00144">
    <property type="entry name" value="MPP_PPP_family"/>
    <property type="match status" value="1"/>
</dbReference>
<dbReference type="GO" id="GO:0016791">
    <property type="term" value="F:phosphatase activity"/>
    <property type="evidence" value="ECO:0007669"/>
    <property type="project" value="TreeGrafter"/>
</dbReference>
<dbReference type="OrthoDB" id="9808081at2"/>
<dbReference type="STRING" id="402734.SAMN05660918_2140"/>
<organism evidence="2 3">
    <name type="scientific">Flavobacterium terrigena</name>
    <dbReference type="NCBI Taxonomy" id="402734"/>
    <lineage>
        <taxon>Bacteria</taxon>
        <taxon>Pseudomonadati</taxon>
        <taxon>Bacteroidota</taxon>
        <taxon>Flavobacteriia</taxon>
        <taxon>Flavobacteriales</taxon>
        <taxon>Flavobacteriaceae</taxon>
        <taxon>Flavobacterium</taxon>
    </lineage>
</organism>
<protein>
    <submittedName>
        <fullName evidence="2">Serine/threonine protein phosphatase 1</fullName>
    </submittedName>
</protein>
<dbReference type="GO" id="GO:0008803">
    <property type="term" value="F:bis(5'-nucleosyl)-tetraphosphatase (symmetrical) activity"/>
    <property type="evidence" value="ECO:0007669"/>
    <property type="project" value="TreeGrafter"/>
</dbReference>
<feature type="domain" description="Calcineurin-like phosphoesterase" evidence="1">
    <location>
        <begin position="3"/>
        <end position="151"/>
    </location>
</feature>
<dbReference type="GO" id="GO:0005737">
    <property type="term" value="C:cytoplasm"/>
    <property type="evidence" value="ECO:0007669"/>
    <property type="project" value="TreeGrafter"/>
</dbReference>
<dbReference type="InterPro" id="IPR004843">
    <property type="entry name" value="Calcineurin-like_PHP"/>
</dbReference>
<dbReference type="AlphaFoldDB" id="A0A1H6V8U0"/>
<sequence length="245" mass="28370">MSRTLVIGDIHGGLKAVIQVLERANINTNDTLIFLGDYVDGWSQSPEVLDFLIGLSQKQNCIFIRGNHDELLLDWLEYRHESLNEEMWFKHGGKATVDAYVNVSDEVKQQHVLFLKSLQNYHLDTQNRLFVHAGFTNLNGVTLEYFSRMMYWDRTLWEMALCLDETMDKASDFYPKRLKIYSEIYIGHTPVSKTEKVVPLLKNTVWNLDTGAAFKGALTIMDIDTKEFWQSDVLPELYPNEIGRI</sequence>
<proteinExistence type="predicted"/>
<dbReference type="EMBL" id="FNYA01000005">
    <property type="protein sequence ID" value="SEJ01013.1"/>
    <property type="molecule type" value="Genomic_DNA"/>
</dbReference>
<accession>A0A1H6V8U0</accession>